<keyword evidence="3" id="KW-0611">Plant defense</keyword>
<reference evidence="7" key="1">
    <citation type="submission" date="2025-05" db="UniProtKB">
        <authorList>
            <consortium name="RefSeq"/>
        </authorList>
    </citation>
    <scope>NUCLEOTIDE SEQUENCE [LARGE SCALE GENOMIC DNA]</scope>
</reference>
<evidence type="ECO:0000259" key="6">
    <source>
        <dbReference type="Pfam" id="PF18052"/>
    </source>
</evidence>
<evidence type="ECO:0000256" key="3">
    <source>
        <dbReference type="ARBA" id="ARBA00022821"/>
    </source>
</evidence>
<dbReference type="Pfam" id="PF18052">
    <property type="entry name" value="Rx_N"/>
    <property type="match status" value="1"/>
</dbReference>
<dbReference type="InterPro" id="IPR027417">
    <property type="entry name" value="P-loop_NTPase"/>
</dbReference>
<evidence type="ECO:0000313" key="8">
    <source>
        <dbReference type="RefSeq" id="XP_060671088.1"/>
    </source>
</evidence>
<keyword evidence="2" id="KW-0547">Nucleotide-binding</keyword>
<evidence type="ECO:0000256" key="1">
    <source>
        <dbReference type="ARBA" id="ARBA00022737"/>
    </source>
</evidence>
<dbReference type="Pfam" id="PF00931">
    <property type="entry name" value="NB-ARC"/>
    <property type="match status" value="1"/>
</dbReference>
<keyword evidence="4" id="KW-0067">ATP-binding</keyword>
<feature type="domain" description="NB-ARC" evidence="5">
    <location>
        <begin position="176"/>
        <end position="334"/>
    </location>
</feature>
<dbReference type="InterPro" id="IPR002182">
    <property type="entry name" value="NB-ARC"/>
</dbReference>
<name>A0ABM4A2X7_ZIZJJ</name>
<feature type="domain" description="Disease resistance N-terminal" evidence="6">
    <location>
        <begin position="18"/>
        <end position="85"/>
    </location>
</feature>
<sequence>MASLDIVNSIWGKKLNQGLFRELKIMLLSANVVINDAEEKQIWNTNVRAWLHELQAAVYDAEDFVQVINTEALRCKIEAQYGSSSSSSHHQVLKLFTMNTTFNEQVESKMREIIDTLKLILDQKVHLGLKEGTVQTISSKRLPATSSVEESGDYGRDEDKKAFIELLLLTTDKGNSDNFSAIPIVDMGGIGKTTLAQLVYNDERVQNCFGFKAWVSVSNEFDIFKITKIITERVTNSQTFHNSHDLDLLQVRLQEALEGRKFLLILNDVWNEDYFEWEELKKPFQSGACGSKIIVTTRNESVASVRNNNIPSYQMQTLSDENCWKLFVKHAFNDADPYAHSKLVEIGSQIVKKCKGLLLAVKSLGSILRYQLSLEEWETVLKSDM</sequence>
<dbReference type="Gene3D" id="1.10.8.430">
    <property type="entry name" value="Helical domain of apoptotic protease-activating factors"/>
    <property type="match status" value="1"/>
</dbReference>
<proteinExistence type="predicted"/>
<keyword evidence="7" id="KW-1185">Reference proteome</keyword>
<accession>A0ABM4A2X7</accession>
<reference evidence="8" key="2">
    <citation type="submission" date="2025-08" db="UniProtKB">
        <authorList>
            <consortium name="RefSeq"/>
        </authorList>
    </citation>
    <scope>IDENTIFICATION</scope>
    <source>
        <tissue evidence="8">Seedling</tissue>
    </source>
</reference>
<dbReference type="SUPFAM" id="SSF52540">
    <property type="entry name" value="P-loop containing nucleoside triphosphate hydrolases"/>
    <property type="match status" value="1"/>
</dbReference>
<protein>
    <submittedName>
        <fullName evidence="8">Disease resistance RPP13-like protein 1</fullName>
    </submittedName>
</protein>
<keyword evidence="1" id="KW-0677">Repeat</keyword>
<dbReference type="PANTHER" id="PTHR36766">
    <property type="entry name" value="PLANT BROAD-SPECTRUM MILDEW RESISTANCE PROTEIN RPW8"/>
    <property type="match status" value="1"/>
</dbReference>
<dbReference type="PRINTS" id="PR00364">
    <property type="entry name" value="DISEASERSIST"/>
</dbReference>
<evidence type="ECO:0000256" key="4">
    <source>
        <dbReference type="ARBA" id="ARBA00022840"/>
    </source>
</evidence>
<dbReference type="GeneID" id="132800805"/>
<dbReference type="Gene3D" id="1.20.5.4130">
    <property type="match status" value="1"/>
</dbReference>
<dbReference type="PANTHER" id="PTHR36766:SF40">
    <property type="entry name" value="DISEASE RESISTANCE PROTEIN RGA3"/>
    <property type="match status" value="1"/>
</dbReference>
<organism evidence="7 8">
    <name type="scientific">Ziziphus jujuba</name>
    <name type="common">Chinese jujube</name>
    <name type="synonym">Ziziphus sativa</name>
    <dbReference type="NCBI Taxonomy" id="326968"/>
    <lineage>
        <taxon>Eukaryota</taxon>
        <taxon>Viridiplantae</taxon>
        <taxon>Streptophyta</taxon>
        <taxon>Embryophyta</taxon>
        <taxon>Tracheophyta</taxon>
        <taxon>Spermatophyta</taxon>
        <taxon>Magnoliopsida</taxon>
        <taxon>eudicotyledons</taxon>
        <taxon>Gunneridae</taxon>
        <taxon>Pentapetalae</taxon>
        <taxon>rosids</taxon>
        <taxon>fabids</taxon>
        <taxon>Rosales</taxon>
        <taxon>Rhamnaceae</taxon>
        <taxon>Paliureae</taxon>
        <taxon>Ziziphus</taxon>
    </lineage>
</organism>
<evidence type="ECO:0000256" key="2">
    <source>
        <dbReference type="ARBA" id="ARBA00022741"/>
    </source>
</evidence>
<dbReference type="InterPro" id="IPR041118">
    <property type="entry name" value="Rx_N"/>
</dbReference>
<evidence type="ECO:0000259" key="5">
    <source>
        <dbReference type="Pfam" id="PF00931"/>
    </source>
</evidence>
<evidence type="ECO:0000313" key="7">
    <source>
        <dbReference type="Proteomes" id="UP001652623"/>
    </source>
</evidence>
<gene>
    <name evidence="8" type="primary">LOC132800805</name>
</gene>
<dbReference type="InterPro" id="IPR042197">
    <property type="entry name" value="Apaf_helical"/>
</dbReference>
<dbReference type="Proteomes" id="UP001652623">
    <property type="component" value="Chromosome 2"/>
</dbReference>
<dbReference type="Gene3D" id="3.40.50.300">
    <property type="entry name" value="P-loop containing nucleotide triphosphate hydrolases"/>
    <property type="match status" value="1"/>
</dbReference>
<dbReference type="RefSeq" id="XP_060671088.1">
    <property type="nucleotide sequence ID" value="XM_060815105.1"/>
</dbReference>